<evidence type="ECO:0000256" key="5">
    <source>
        <dbReference type="ARBA" id="ARBA00022989"/>
    </source>
</evidence>
<reference evidence="10" key="1">
    <citation type="journal article" date="2023" name="Access Microbiol">
        <title>De-novo genome assembly for Akanthomyces muscarius, a biocontrol agent of insect agricultural pests.</title>
        <authorList>
            <person name="Erdos Z."/>
            <person name="Studholme D.J."/>
            <person name="Raymond B."/>
            <person name="Sharma M."/>
        </authorList>
    </citation>
    <scope>NUCLEOTIDE SEQUENCE</scope>
    <source>
        <strain evidence="10">Ve6</strain>
    </source>
</reference>
<gene>
    <name evidence="10" type="ORF">LMH87_001419</name>
</gene>
<comment type="caution">
    <text evidence="10">The sequence shown here is derived from an EMBL/GenBank/DDBJ whole genome shotgun (WGS) entry which is preliminary data.</text>
</comment>
<keyword evidence="11" id="KW-1185">Reference proteome</keyword>
<name>A0A9W8UHI9_AKAMU</name>
<dbReference type="EMBL" id="JAJHUN010000010">
    <property type="protein sequence ID" value="KAJ4146860.1"/>
    <property type="molecule type" value="Genomic_DNA"/>
</dbReference>
<evidence type="ECO:0000259" key="9">
    <source>
        <dbReference type="SMART" id="SM00665"/>
    </source>
</evidence>
<dbReference type="InterPro" id="IPR006593">
    <property type="entry name" value="Cyt_b561/ferric_Rdtase_TM"/>
</dbReference>
<feature type="transmembrane region" description="Helical" evidence="7">
    <location>
        <begin position="36"/>
        <end position="57"/>
    </location>
</feature>
<feature type="transmembrane region" description="Helical" evidence="7">
    <location>
        <begin position="69"/>
        <end position="92"/>
    </location>
</feature>
<feature type="transmembrane region" description="Helical" evidence="7">
    <location>
        <begin position="174"/>
        <end position="195"/>
    </location>
</feature>
<keyword evidence="4" id="KW-0249">Electron transport</keyword>
<evidence type="ECO:0000313" key="11">
    <source>
        <dbReference type="Proteomes" id="UP001144673"/>
    </source>
</evidence>
<feature type="domain" description="Cytochrome b561" evidence="9">
    <location>
        <begin position="40"/>
        <end position="191"/>
    </location>
</feature>
<feature type="transmembrane region" description="Helical" evidence="7">
    <location>
        <begin position="201"/>
        <end position="225"/>
    </location>
</feature>
<keyword evidence="5 7" id="KW-1133">Transmembrane helix</keyword>
<keyword evidence="3 7" id="KW-0812">Transmembrane</keyword>
<feature type="chain" id="PRO_5040749023" description="Cytochrome b561 domain-containing protein" evidence="8">
    <location>
        <begin position="21"/>
        <end position="226"/>
    </location>
</feature>
<dbReference type="Proteomes" id="UP001144673">
    <property type="component" value="Chromosome 3"/>
</dbReference>
<evidence type="ECO:0000256" key="2">
    <source>
        <dbReference type="ARBA" id="ARBA00022448"/>
    </source>
</evidence>
<dbReference type="PANTHER" id="PTHR47797:SF1">
    <property type="entry name" value="CYTOCHROME B561 DOMAIN-CONTAINING PROTEIN-RELATED"/>
    <property type="match status" value="1"/>
</dbReference>
<accession>A0A9W8UHI9</accession>
<feature type="transmembrane region" description="Helical" evidence="7">
    <location>
        <begin position="112"/>
        <end position="130"/>
    </location>
</feature>
<evidence type="ECO:0000256" key="7">
    <source>
        <dbReference type="SAM" id="Phobius"/>
    </source>
</evidence>
<evidence type="ECO:0000256" key="1">
    <source>
        <dbReference type="ARBA" id="ARBA00004370"/>
    </source>
</evidence>
<evidence type="ECO:0000313" key="10">
    <source>
        <dbReference type="EMBL" id="KAJ4146860.1"/>
    </source>
</evidence>
<evidence type="ECO:0000256" key="6">
    <source>
        <dbReference type="ARBA" id="ARBA00023136"/>
    </source>
</evidence>
<feature type="signal peptide" evidence="8">
    <location>
        <begin position="1"/>
        <end position="20"/>
    </location>
</feature>
<dbReference type="SMART" id="SM00665">
    <property type="entry name" value="B561"/>
    <property type="match status" value="1"/>
</dbReference>
<keyword evidence="6 7" id="KW-0472">Membrane</keyword>
<dbReference type="GO" id="GO:0016020">
    <property type="term" value="C:membrane"/>
    <property type="evidence" value="ECO:0007669"/>
    <property type="project" value="UniProtKB-SubCell"/>
</dbReference>
<dbReference type="PANTHER" id="PTHR47797">
    <property type="entry name" value="DEHYDROGENASE, PUTATIVE (AFU_ORTHOLOGUE AFUA_8G05805)-RELATED"/>
    <property type="match status" value="1"/>
</dbReference>
<dbReference type="KEGG" id="amus:LMH87_001419"/>
<evidence type="ECO:0000256" key="4">
    <source>
        <dbReference type="ARBA" id="ARBA00022982"/>
    </source>
</evidence>
<sequence length="226" mass="24576">MKSPTVILTPLALFISPTIASKAYGGLDNETKTFKTLVAVHGALMAFCFVILFPLGATLIHVLKRQSVVWFHGVWQIVTLLIALVGFGLGIYMVHHSRLNVSLWKSFNGHPVIGTIIIALLLIQPIGGAIHHSLYKKRTSSTCSPGNVEHESSNTTTRSTYTTRTTPIGHAHRWLGRLLLVLGVINGGLGFQLARESSIPIIVYSVLCAILFAVWGLALFCSLPIL</sequence>
<dbReference type="CDD" id="cd08760">
    <property type="entry name" value="Cyt_b561_FRRS1_like"/>
    <property type="match status" value="1"/>
</dbReference>
<proteinExistence type="predicted"/>
<organism evidence="10 11">
    <name type="scientific">Akanthomyces muscarius</name>
    <name type="common">Entomopathogenic fungus</name>
    <name type="synonym">Lecanicillium muscarium</name>
    <dbReference type="NCBI Taxonomy" id="2231603"/>
    <lineage>
        <taxon>Eukaryota</taxon>
        <taxon>Fungi</taxon>
        <taxon>Dikarya</taxon>
        <taxon>Ascomycota</taxon>
        <taxon>Pezizomycotina</taxon>
        <taxon>Sordariomycetes</taxon>
        <taxon>Hypocreomycetidae</taxon>
        <taxon>Hypocreales</taxon>
        <taxon>Cordycipitaceae</taxon>
        <taxon>Akanthomyces</taxon>
    </lineage>
</organism>
<dbReference type="RefSeq" id="XP_056049801.1">
    <property type="nucleotide sequence ID" value="XM_056192690.1"/>
</dbReference>
<keyword evidence="8" id="KW-0732">Signal</keyword>
<dbReference type="AlphaFoldDB" id="A0A9W8UHI9"/>
<evidence type="ECO:0000256" key="8">
    <source>
        <dbReference type="SAM" id="SignalP"/>
    </source>
</evidence>
<comment type="subcellular location">
    <subcellularLocation>
        <location evidence="1">Membrane</location>
    </subcellularLocation>
</comment>
<dbReference type="Gene3D" id="1.20.120.1770">
    <property type="match status" value="1"/>
</dbReference>
<evidence type="ECO:0000256" key="3">
    <source>
        <dbReference type="ARBA" id="ARBA00022692"/>
    </source>
</evidence>
<keyword evidence="2" id="KW-0813">Transport</keyword>
<dbReference type="GeneID" id="80888578"/>
<protein>
    <recommendedName>
        <fullName evidence="9">Cytochrome b561 domain-containing protein</fullName>
    </recommendedName>
</protein>